<protein>
    <submittedName>
        <fullName evidence="1">Uncharacterized protein</fullName>
    </submittedName>
</protein>
<keyword evidence="2" id="KW-1185">Reference proteome</keyword>
<evidence type="ECO:0000313" key="2">
    <source>
        <dbReference type="Proteomes" id="UP001054945"/>
    </source>
</evidence>
<gene>
    <name evidence="1" type="ORF">CEXT_600041</name>
</gene>
<dbReference type="Proteomes" id="UP001054945">
    <property type="component" value="Unassembled WGS sequence"/>
</dbReference>
<proteinExistence type="predicted"/>
<sequence>MAAALAMKRTSCKAPPKSLCDDPFPARHFTLCTRDTLPKMSRETSISGQDSESLSTINHSVNAIPATARLSKLSSKLFWFHCWLLC</sequence>
<name>A0AAV4RJ29_CAEEX</name>
<comment type="caution">
    <text evidence="1">The sequence shown here is derived from an EMBL/GenBank/DDBJ whole genome shotgun (WGS) entry which is preliminary data.</text>
</comment>
<organism evidence="1 2">
    <name type="scientific">Caerostris extrusa</name>
    <name type="common">Bark spider</name>
    <name type="synonym">Caerostris bankana</name>
    <dbReference type="NCBI Taxonomy" id="172846"/>
    <lineage>
        <taxon>Eukaryota</taxon>
        <taxon>Metazoa</taxon>
        <taxon>Ecdysozoa</taxon>
        <taxon>Arthropoda</taxon>
        <taxon>Chelicerata</taxon>
        <taxon>Arachnida</taxon>
        <taxon>Araneae</taxon>
        <taxon>Araneomorphae</taxon>
        <taxon>Entelegynae</taxon>
        <taxon>Araneoidea</taxon>
        <taxon>Araneidae</taxon>
        <taxon>Caerostris</taxon>
    </lineage>
</organism>
<evidence type="ECO:0000313" key="1">
    <source>
        <dbReference type="EMBL" id="GIY20321.1"/>
    </source>
</evidence>
<dbReference type="EMBL" id="BPLR01007867">
    <property type="protein sequence ID" value="GIY20321.1"/>
    <property type="molecule type" value="Genomic_DNA"/>
</dbReference>
<dbReference type="AlphaFoldDB" id="A0AAV4RJ29"/>
<reference evidence="1 2" key="1">
    <citation type="submission" date="2021-06" db="EMBL/GenBank/DDBJ databases">
        <title>Caerostris extrusa draft genome.</title>
        <authorList>
            <person name="Kono N."/>
            <person name="Arakawa K."/>
        </authorList>
    </citation>
    <scope>NUCLEOTIDE SEQUENCE [LARGE SCALE GENOMIC DNA]</scope>
</reference>
<accession>A0AAV4RJ29</accession>